<accession>A0A832PKQ1</accession>
<organism evidence="1 2">
    <name type="scientific">Paracoccus solventivorans</name>
    <dbReference type="NCBI Taxonomy" id="53463"/>
    <lineage>
        <taxon>Bacteria</taxon>
        <taxon>Pseudomonadati</taxon>
        <taxon>Pseudomonadota</taxon>
        <taxon>Alphaproteobacteria</taxon>
        <taxon>Rhodobacterales</taxon>
        <taxon>Paracoccaceae</taxon>
        <taxon>Paracoccus</taxon>
    </lineage>
</organism>
<comment type="caution">
    <text evidence="1">The sequence shown here is derived from an EMBL/GenBank/DDBJ whole genome shotgun (WGS) entry which is preliminary data.</text>
</comment>
<dbReference type="RefSeq" id="WP_303729485.1">
    <property type="nucleotide sequence ID" value="NZ_DULP01000071.1"/>
</dbReference>
<dbReference type="Proteomes" id="UP000580830">
    <property type="component" value="Unassembled WGS sequence"/>
</dbReference>
<gene>
    <name evidence="1" type="ORF">GXX24_04465</name>
</gene>
<name>A0A832PKQ1_9RHOB</name>
<dbReference type="AlphaFoldDB" id="A0A832PKQ1"/>
<reference evidence="1 2" key="1">
    <citation type="journal article" date="2020" name="Biotechnol. Biofuels">
        <title>New insights from the biogas microbiome by comprehensive genome-resolved metagenomics of nearly 1600 species originating from multiple anaerobic digesters.</title>
        <authorList>
            <person name="Campanaro S."/>
            <person name="Treu L."/>
            <person name="Rodriguez-R L.M."/>
            <person name="Kovalovszki A."/>
            <person name="Ziels R.M."/>
            <person name="Maus I."/>
            <person name="Zhu X."/>
            <person name="Kougias P.G."/>
            <person name="Basile A."/>
            <person name="Luo G."/>
            <person name="Schluter A."/>
            <person name="Konstantinidis K.T."/>
            <person name="Angelidaki I."/>
        </authorList>
    </citation>
    <scope>NUCLEOTIDE SEQUENCE [LARGE SCALE GENOMIC DNA]</scope>
    <source>
        <strain evidence="1">AS04akNAM_125</strain>
    </source>
</reference>
<evidence type="ECO:0000313" key="2">
    <source>
        <dbReference type="Proteomes" id="UP000580830"/>
    </source>
</evidence>
<dbReference type="EMBL" id="DULP01000071">
    <property type="protein sequence ID" value="HHW33384.1"/>
    <property type="molecule type" value="Genomic_DNA"/>
</dbReference>
<proteinExistence type="predicted"/>
<evidence type="ECO:0000313" key="1">
    <source>
        <dbReference type="EMBL" id="HHW33384.1"/>
    </source>
</evidence>
<sequence length="424" mass="46957">MSRETAEFAYDLHAGLSALAIPEFDQLQVIGMAATLAVHLKGLGEVDYEVLRKVSDHFMSIPSYALKPVLELLADIEFVRLITAGKTISKVIPNIPVFDDVYEGIGEYAASEFTLNGHEQATLSILENLYKSPRNRDALFNNLGIEKDVFNRCVTLGTSSGIIAQHTARGKNILISPYYFADNLDGLADLVAGAGTPALVSTLDKVKSNQGWPLSMVVATGEIGGVKLSITEIDLIKKLAAEGIVKPPTIKFGGKTESFLFTPKPGSTRLNAANREIYERAMALISAVRKGQLLPDAYRIRSPIRILESLRNTGYLRSNSEARDQYHNLVVLRVAHLKQTAHDRWQLHLNRTEENETALKLAIQLLRSGTMADMEVDQEARIALSKDEEYIQSLISSAELKKRQKQMTDIQAAHEFEQLILKLD</sequence>
<protein>
    <submittedName>
        <fullName evidence="1">Uncharacterized protein</fullName>
    </submittedName>
</protein>